<comment type="caution">
    <text evidence="1">The sequence shown here is derived from an EMBL/GenBank/DDBJ whole genome shotgun (WGS) entry which is preliminary data.</text>
</comment>
<dbReference type="AlphaFoldDB" id="A0A5V4Z6Q2"/>
<gene>
    <name evidence="1" type="ORF">CWK15_17975</name>
</gene>
<protein>
    <submittedName>
        <fullName evidence="1">Uncharacterized protein</fullName>
    </submittedName>
</protein>
<reference evidence="1" key="1">
    <citation type="submission" date="2018-07" db="EMBL/GenBank/DDBJ databases">
        <authorList>
            <consortium name="PulseNet: The National Subtyping Network for Foodborne Disease Surveillance"/>
            <person name="Tarr C.L."/>
            <person name="Trees E."/>
            <person name="Katz L.S."/>
            <person name="Carleton-Romer H.A."/>
            <person name="Stroika S."/>
            <person name="Kucerova Z."/>
            <person name="Roache K.F."/>
            <person name="Sabol A.L."/>
            <person name="Besser J."/>
            <person name="Gerner-Smidt P."/>
        </authorList>
    </citation>
    <scope>NUCLEOTIDE SEQUENCE</scope>
    <source>
        <strain evidence="1">PNUSAS029138</strain>
    </source>
</reference>
<proteinExistence type="predicted"/>
<organism evidence="1">
    <name type="scientific">Salmonella enterica</name>
    <name type="common">Salmonella choleraesuis</name>
    <dbReference type="NCBI Taxonomy" id="28901"/>
    <lineage>
        <taxon>Bacteria</taxon>
        <taxon>Pseudomonadati</taxon>
        <taxon>Pseudomonadota</taxon>
        <taxon>Gammaproteobacteria</taxon>
        <taxon>Enterobacterales</taxon>
        <taxon>Enterobacteriaceae</taxon>
        <taxon>Salmonella</taxon>
    </lineage>
</organism>
<name>A0A5V4Z6Q2_SALER</name>
<accession>A0A5V4Z6Q2</accession>
<sequence>MRTTPPHLHPAMSGIRRYVERMPEGATLTQVSQKVRAYTRLDKKDKETLIGIIRDNSLLVVIDDGRATTIHHPKFGHKAIPVMTPAKPMEPPVINHDVTPEELRKQAEELIRAAEEAEKKAIGRAEVKKQLDPLKLEILQSYEMASRKFDDFVDAMADMGKAVQKLKQIVL</sequence>
<dbReference type="EMBL" id="AAHBYH010000018">
    <property type="protein sequence ID" value="EBU3913281.1"/>
    <property type="molecule type" value="Genomic_DNA"/>
</dbReference>
<evidence type="ECO:0000313" key="1">
    <source>
        <dbReference type="EMBL" id="EBU3913281.1"/>
    </source>
</evidence>